<evidence type="ECO:0000256" key="1">
    <source>
        <dbReference type="SAM" id="MobiDB-lite"/>
    </source>
</evidence>
<dbReference type="EMBL" id="HBKR01014242">
    <property type="protein sequence ID" value="CAE2301383.1"/>
    <property type="molecule type" value="Transcribed_RNA"/>
</dbReference>
<proteinExistence type="predicted"/>
<feature type="region of interest" description="Disordered" evidence="1">
    <location>
        <begin position="75"/>
        <end position="100"/>
    </location>
</feature>
<gene>
    <name evidence="2" type="ORF">NAES01612_LOCUS9428</name>
</gene>
<name>A0A7S4KQB4_9EUKA</name>
<reference evidence="2" key="1">
    <citation type="submission" date="2021-01" db="EMBL/GenBank/DDBJ databases">
        <authorList>
            <person name="Corre E."/>
            <person name="Pelletier E."/>
            <person name="Niang G."/>
            <person name="Scheremetjew M."/>
            <person name="Finn R."/>
            <person name="Kale V."/>
            <person name="Holt S."/>
            <person name="Cochrane G."/>
            <person name="Meng A."/>
            <person name="Brown T."/>
            <person name="Cohen L."/>
        </authorList>
    </citation>
    <scope>NUCLEOTIDE SEQUENCE</scope>
    <source>
        <strain evidence="2">SoJaBio B1-5/56/2</strain>
    </source>
</reference>
<organism evidence="2">
    <name type="scientific">Paramoeba aestuarina</name>
    <dbReference type="NCBI Taxonomy" id="180227"/>
    <lineage>
        <taxon>Eukaryota</taxon>
        <taxon>Amoebozoa</taxon>
        <taxon>Discosea</taxon>
        <taxon>Flabellinia</taxon>
        <taxon>Dactylopodida</taxon>
        <taxon>Paramoebidae</taxon>
        <taxon>Paramoeba</taxon>
    </lineage>
</organism>
<evidence type="ECO:0000313" key="2">
    <source>
        <dbReference type="EMBL" id="CAE2301383.1"/>
    </source>
</evidence>
<dbReference type="AlphaFoldDB" id="A0A7S4KQB4"/>
<protein>
    <submittedName>
        <fullName evidence="2">Uncharacterized protein</fullName>
    </submittedName>
</protein>
<accession>A0A7S4KQB4</accession>
<sequence>MTVGEFCEWSSQLNECGTLSDTLVLLSTLLEYSFFLSLSPALNPPFLTPSYVHIEKLKVKVNEIVDLGSEKKVQGAGSFTFSSSPGLEGEKGHKRSNSQV</sequence>